<sequence>MNEEQMLDKYAGIMQYQLTLNPTDTDKLLADLIPLLALSFERSAYECACNKAKEENTVSIYYAKSRKDPRCLVLIQFLMSFFCHVIIRFPQTDEQVIRARINEVSHEDLYDTLTQQSKMNRIVHHYQIDIEVIDEYDLWKTVFKQKNFWNEYARFTSDNEVKDEEALIYPALAKPIYFEIEPKIGLLVDIGDKIFQSMLLFKHPSLDHPYRLGWDDAAHWRPHVLRWAEFKPLIYFLTIRYPDHFVVPFLLLLRFAPITKEEDEGEISKMIKAAWRSLHLFREEEIEQLDRIATYKPHFTWSYEAETGRYHACDAPMDIYSKRHICTDDFPFHAFADLFRSIESYKNTAAWYEAEEKWIRLIAQYGMEGDETWLARRNQ</sequence>
<evidence type="ECO:0000313" key="2">
    <source>
        <dbReference type="Proteomes" id="UP000241639"/>
    </source>
</evidence>
<comment type="caution">
    <text evidence="1">The sequence shown here is derived from an EMBL/GenBank/DDBJ whole genome shotgun (WGS) entry which is preliminary data.</text>
</comment>
<dbReference type="OrthoDB" id="2987537at2"/>
<protein>
    <submittedName>
        <fullName evidence="1">Uncharacterized protein</fullName>
    </submittedName>
</protein>
<reference evidence="1 2" key="1">
    <citation type="submission" date="2018-04" db="EMBL/GenBank/DDBJ databases">
        <title>Genomic Encyclopedia of Archaeal and Bacterial Type Strains, Phase II (KMG-II): from individual species to whole genera.</title>
        <authorList>
            <person name="Goeker M."/>
        </authorList>
    </citation>
    <scope>NUCLEOTIDE SEQUENCE [LARGE SCALE GENOMIC DNA]</scope>
    <source>
        <strain evidence="1 2">DSM 45169</strain>
    </source>
</reference>
<accession>A0A2T4ZBY1</accession>
<dbReference type="EMBL" id="PZZP01000001">
    <property type="protein sequence ID" value="PTM59387.1"/>
    <property type="molecule type" value="Genomic_DNA"/>
</dbReference>
<organism evidence="1 2">
    <name type="scientific">Desmospora activa DSM 45169</name>
    <dbReference type="NCBI Taxonomy" id="1121389"/>
    <lineage>
        <taxon>Bacteria</taxon>
        <taxon>Bacillati</taxon>
        <taxon>Bacillota</taxon>
        <taxon>Bacilli</taxon>
        <taxon>Bacillales</taxon>
        <taxon>Thermoactinomycetaceae</taxon>
        <taxon>Desmospora</taxon>
    </lineage>
</organism>
<proteinExistence type="predicted"/>
<keyword evidence="2" id="KW-1185">Reference proteome</keyword>
<gene>
    <name evidence="1" type="ORF">C8J48_2004</name>
</gene>
<dbReference type="RefSeq" id="WP_107726336.1">
    <property type="nucleotide sequence ID" value="NZ_PZZP01000001.1"/>
</dbReference>
<dbReference type="Proteomes" id="UP000241639">
    <property type="component" value="Unassembled WGS sequence"/>
</dbReference>
<name>A0A2T4ZBY1_9BACL</name>
<evidence type="ECO:0000313" key="1">
    <source>
        <dbReference type="EMBL" id="PTM59387.1"/>
    </source>
</evidence>
<dbReference type="AlphaFoldDB" id="A0A2T4ZBY1"/>